<keyword evidence="3" id="KW-1185">Reference proteome</keyword>
<proteinExistence type="predicted"/>
<accession>M1V5N3</accession>
<keyword evidence="1" id="KW-1133">Transmembrane helix</keyword>
<dbReference type="Gramene" id="CMM097CT">
    <property type="protein sequence ID" value="CMM097CT"/>
    <property type="gene ID" value="CMM097C"/>
</dbReference>
<dbReference type="GeneID" id="16995110"/>
<dbReference type="OrthoDB" id="2141050at2759"/>
<reference evidence="2 3" key="1">
    <citation type="journal article" date="2004" name="Nature">
        <title>Genome sequence of the ultrasmall unicellular red alga Cyanidioschyzon merolae 10D.</title>
        <authorList>
            <person name="Matsuzaki M."/>
            <person name="Misumi O."/>
            <person name="Shin-i T."/>
            <person name="Maruyama S."/>
            <person name="Takahara M."/>
            <person name="Miyagishima S."/>
            <person name="Mori T."/>
            <person name="Nishida K."/>
            <person name="Yagisawa F."/>
            <person name="Nishida K."/>
            <person name="Yoshida Y."/>
            <person name="Nishimura Y."/>
            <person name="Nakao S."/>
            <person name="Kobayashi T."/>
            <person name="Momoyama Y."/>
            <person name="Higashiyama T."/>
            <person name="Minoda A."/>
            <person name="Sano M."/>
            <person name="Nomoto H."/>
            <person name="Oishi K."/>
            <person name="Hayashi H."/>
            <person name="Ohta F."/>
            <person name="Nishizaka S."/>
            <person name="Haga S."/>
            <person name="Miura S."/>
            <person name="Morishita T."/>
            <person name="Kabeya Y."/>
            <person name="Terasawa K."/>
            <person name="Suzuki Y."/>
            <person name="Ishii Y."/>
            <person name="Asakawa S."/>
            <person name="Takano H."/>
            <person name="Ohta N."/>
            <person name="Kuroiwa H."/>
            <person name="Tanaka K."/>
            <person name="Shimizu N."/>
            <person name="Sugano S."/>
            <person name="Sato N."/>
            <person name="Nozaki H."/>
            <person name="Ogasawara N."/>
            <person name="Kohara Y."/>
            <person name="Kuroiwa T."/>
        </authorList>
    </citation>
    <scope>NUCLEOTIDE SEQUENCE [LARGE SCALE GENOMIC DNA]</scope>
    <source>
        <strain evidence="2 3">10D</strain>
    </source>
</reference>
<dbReference type="RefSeq" id="XP_005537006.1">
    <property type="nucleotide sequence ID" value="XM_005536949.1"/>
</dbReference>
<evidence type="ECO:0000313" key="2">
    <source>
        <dbReference type="EMBL" id="BAM80970.1"/>
    </source>
</evidence>
<dbReference type="HOGENOM" id="CLU_776974_0_0_1"/>
<keyword evidence="1" id="KW-0812">Transmembrane</keyword>
<reference evidence="2 3" key="2">
    <citation type="journal article" date="2007" name="BMC Biol.">
        <title>A 100%-complete sequence reveals unusually simple genomic features in the hot-spring red alga Cyanidioschyzon merolae.</title>
        <authorList>
            <person name="Nozaki H."/>
            <person name="Takano H."/>
            <person name="Misumi O."/>
            <person name="Terasawa K."/>
            <person name="Matsuzaki M."/>
            <person name="Maruyama S."/>
            <person name="Nishida K."/>
            <person name="Yagisawa F."/>
            <person name="Yoshida Y."/>
            <person name="Fujiwara T."/>
            <person name="Takio S."/>
            <person name="Tamura K."/>
            <person name="Chung S.J."/>
            <person name="Nakamura S."/>
            <person name="Kuroiwa H."/>
            <person name="Tanaka K."/>
            <person name="Sato N."/>
            <person name="Kuroiwa T."/>
        </authorList>
    </citation>
    <scope>NUCLEOTIDE SEQUENCE [LARGE SCALE GENOMIC DNA]</scope>
    <source>
        <strain evidence="2 3">10D</strain>
    </source>
</reference>
<protein>
    <submittedName>
        <fullName evidence="2">Uncharacterized protein</fullName>
    </submittedName>
</protein>
<gene>
    <name evidence="2" type="ORF">CYME_CMM097C</name>
</gene>
<dbReference type="Proteomes" id="UP000007014">
    <property type="component" value="Chromosome 13"/>
</dbReference>
<dbReference type="EMBL" id="AP006495">
    <property type="protein sequence ID" value="BAM80970.1"/>
    <property type="molecule type" value="Genomic_DNA"/>
</dbReference>
<dbReference type="AlphaFoldDB" id="M1V5N3"/>
<name>M1V5N3_CYAM1</name>
<sequence>MALQSTRGKKNIGMPDAVTSSLVPDDDSLALKQAVSLLMRQNGVLVLHFCRSRKANSKHFPEWCALELQALCLLGREAEAVRFARELLHKNDTVGSAWRCPPLVRCCFSVLANFLEPDEAASIAKTCLESFFNSVEASRWGEADTRDLLERVWLRGVLFGEALRFPGREQRRAWLERHLAVLEHAMSTSSAEGSDALTHALHQWVSKEALQSLAKRCMTSDAELDEQSTLERNELTSRTCAAEDETTLRYSTDERGQVLNAHVRAADESGAASWLPMGVSASLQRLRHRFQHDPAFVADFVTYTCAGIAALGWLIYAHRTRQRKRLQTPGTRIAARGSNRFWRSARDLLRSALFLGV</sequence>
<organism evidence="2 3">
    <name type="scientific">Cyanidioschyzon merolae (strain NIES-3377 / 10D)</name>
    <name type="common">Unicellular red alga</name>
    <dbReference type="NCBI Taxonomy" id="280699"/>
    <lineage>
        <taxon>Eukaryota</taxon>
        <taxon>Rhodophyta</taxon>
        <taxon>Bangiophyceae</taxon>
        <taxon>Cyanidiales</taxon>
        <taxon>Cyanidiaceae</taxon>
        <taxon>Cyanidioschyzon</taxon>
    </lineage>
</organism>
<evidence type="ECO:0000256" key="1">
    <source>
        <dbReference type="SAM" id="Phobius"/>
    </source>
</evidence>
<evidence type="ECO:0000313" key="3">
    <source>
        <dbReference type="Proteomes" id="UP000007014"/>
    </source>
</evidence>
<feature type="transmembrane region" description="Helical" evidence="1">
    <location>
        <begin position="295"/>
        <end position="316"/>
    </location>
</feature>
<dbReference type="KEGG" id="cme:CYME_CMM097C"/>
<keyword evidence="1" id="KW-0472">Membrane</keyword>